<dbReference type="EMBL" id="CAMXCT010002128">
    <property type="protein sequence ID" value="CAI3995880.1"/>
    <property type="molecule type" value="Genomic_DNA"/>
</dbReference>
<dbReference type="Proteomes" id="UP001152797">
    <property type="component" value="Unassembled WGS sequence"/>
</dbReference>
<evidence type="ECO:0000313" key="2">
    <source>
        <dbReference type="EMBL" id="CAL4783192.1"/>
    </source>
</evidence>
<comment type="caution">
    <text evidence="1">The sequence shown here is derived from an EMBL/GenBank/DDBJ whole genome shotgun (WGS) entry which is preliminary data.</text>
</comment>
<feature type="non-terminal residue" evidence="1">
    <location>
        <position position="75"/>
    </location>
</feature>
<keyword evidence="3" id="KW-1185">Reference proteome</keyword>
<dbReference type="EMBL" id="CAMXCT030002128">
    <property type="protein sequence ID" value="CAL4783192.1"/>
    <property type="molecule type" value="Genomic_DNA"/>
</dbReference>
<evidence type="ECO:0000313" key="1">
    <source>
        <dbReference type="EMBL" id="CAI3995880.1"/>
    </source>
</evidence>
<name>A0A9P1CQK0_9DINO</name>
<reference evidence="1" key="1">
    <citation type="submission" date="2022-10" db="EMBL/GenBank/DDBJ databases">
        <authorList>
            <person name="Chen Y."/>
            <person name="Dougan E. K."/>
            <person name="Chan C."/>
            <person name="Rhodes N."/>
            <person name="Thang M."/>
        </authorList>
    </citation>
    <scope>NUCLEOTIDE SEQUENCE</scope>
</reference>
<protein>
    <submittedName>
        <fullName evidence="1">Uncharacterized protein</fullName>
    </submittedName>
</protein>
<sequence>ENAAGKALQEPETTDAGVGWDSYGFLGNAPVPLFRLQGPCTMHLARKRQALLGPIMRETVWMPWDDGRRAIEEHR</sequence>
<feature type="non-terminal residue" evidence="1">
    <location>
        <position position="1"/>
    </location>
</feature>
<dbReference type="AlphaFoldDB" id="A0A9P1CQK0"/>
<accession>A0A9P1CQK0</accession>
<reference evidence="2 3" key="2">
    <citation type="submission" date="2024-05" db="EMBL/GenBank/DDBJ databases">
        <authorList>
            <person name="Chen Y."/>
            <person name="Shah S."/>
            <person name="Dougan E. K."/>
            <person name="Thang M."/>
            <person name="Chan C."/>
        </authorList>
    </citation>
    <scope>NUCLEOTIDE SEQUENCE [LARGE SCALE GENOMIC DNA]</scope>
</reference>
<dbReference type="EMBL" id="CAMXCT020002128">
    <property type="protein sequence ID" value="CAL1149255.1"/>
    <property type="molecule type" value="Genomic_DNA"/>
</dbReference>
<gene>
    <name evidence="1" type="ORF">C1SCF055_LOCUS22405</name>
</gene>
<organism evidence="1">
    <name type="scientific">Cladocopium goreaui</name>
    <dbReference type="NCBI Taxonomy" id="2562237"/>
    <lineage>
        <taxon>Eukaryota</taxon>
        <taxon>Sar</taxon>
        <taxon>Alveolata</taxon>
        <taxon>Dinophyceae</taxon>
        <taxon>Suessiales</taxon>
        <taxon>Symbiodiniaceae</taxon>
        <taxon>Cladocopium</taxon>
    </lineage>
</organism>
<proteinExistence type="predicted"/>
<evidence type="ECO:0000313" key="3">
    <source>
        <dbReference type="Proteomes" id="UP001152797"/>
    </source>
</evidence>